<dbReference type="Proteomes" id="UP000000491">
    <property type="component" value="Chromosome"/>
</dbReference>
<dbReference type="PANTHER" id="PTHR12558:SF13">
    <property type="entry name" value="CELL DIVISION CYCLE PROTEIN 27 HOMOLOG"/>
    <property type="match status" value="1"/>
</dbReference>
<feature type="repeat" description="TPR" evidence="1">
    <location>
        <begin position="393"/>
        <end position="426"/>
    </location>
</feature>
<dbReference type="PROSITE" id="PS50005">
    <property type="entry name" value="TPR"/>
    <property type="match status" value="1"/>
</dbReference>
<dbReference type="InterPro" id="IPR011990">
    <property type="entry name" value="TPR-like_helical_dom_sf"/>
</dbReference>
<keyword evidence="1" id="KW-0802">TPR repeat</keyword>
<dbReference type="eggNOG" id="COG0457">
    <property type="taxonomic scope" value="Bacteria"/>
</dbReference>
<reference evidence="3 4" key="1">
    <citation type="journal article" date="2011" name="J. Bacteriol.">
        <title>Genome sequence of the ethanol-producing Zymomonas mobilis subsp. pomaceae lectotype strain ATCC 29192.</title>
        <authorList>
            <person name="Kouvelis V.N."/>
            <person name="Davenport K.W."/>
            <person name="Brettin T.S."/>
            <person name="Bruce D."/>
            <person name="Detter C."/>
            <person name="Han C.S."/>
            <person name="Nolan M."/>
            <person name="Tapia R."/>
            <person name="Damoulaki A."/>
            <person name="Kyrpides N.C."/>
            <person name="Typas M.A."/>
            <person name="Pappas K.M."/>
        </authorList>
    </citation>
    <scope>NUCLEOTIDE SEQUENCE [LARGE SCALE GENOMIC DNA]</scope>
    <source>
        <strain evidence="4">ATCC 29192 / DSM 22645 / JCM 10191 / CCUG 17912 / NBRC 13757 / NCIMB 11200 / NRRL B-4491 / Barker I</strain>
    </source>
</reference>
<gene>
    <name evidence="3" type="ordered locus">Zymop_0118</name>
</gene>
<dbReference type="PATRIC" id="fig|579138.3.peg.133"/>
<dbReference type="KEGG" id="zmp:Zymop_0118"/>
<protein>
    <submittedName>
        <fullName evidence="3">Tetratricopeptide TPR_2 repeat protein</fullName>
    </submittedName>
</protein>
<feature type="chain" id="PRO_5003369751" evidence="2">
    <location>
        <begin position="22"/>
        <end position="549"/>
    </location>
</feature>
<feature type="signal peptide" evidence="2">
    <location>
        <begin position="1"/>
        <end position="21"/>
    </location>
</feature>
<dbReference type="HOGENOM" id="CLU_007251_2_1_5"/>
<keyword evidence="2" id="KW-0732">Signal</keyword>
<evidence type="ECO:0000256" key="1">
    <source>
        <dbReference type="PROSITE-ProRule" id="PRU00339"/>
    </source>
</evidence>
<evidence type="ECO:0000256" key="2">
    <source>
        <dbReference type="SAM" id="SignalP"/>
    </source>
</evidence>
<organism evidence="3 4">
    <name type="scientific">Zymomonas mobilis subsp. pomaceae (strain ATCC 29192 / DSM 22645 / JCM 10191 / CCUG 17912 / NBRC 13757 / NCIMB 11200 / NRRL B-4491 / Barker I)</name>
    <dbReference type="NCBI Taxonomy" id="579138"/>
    <lineage>
        <taxon>Bacteria</taxon>
        <taxon>Pseudomonadati</taxon>
        <taxon>Pseudomonadota</taxon>
        <taxon>Alphaproteobacteria</taxon>
        <taxon>Sphingomonadales</taxon>
        <taxon>Zymomonadaceae</taxon>
        <taxon>Zymomonas</taxon>
    </lineage>
</organism>
<evidence type="ECO:0000313" key="4">
    <source>
        <dbReference type="Proteomes" id="UP000000491"/>
    </source>
</evidence>
<dbReference type="SUPFAM" id="SSF48452">
    <property type="entry name" value="TPR-like"/>
    <property type="match status" value="2"/>
</dbReference>
<dbReference type="InterPro" id="IPR019734">
    <property type="entry name" value="TPR_rpt"/>
</dbReference>
<dbReference type="EMBL" id="CP002865">
    <property type="protein sequence ID" value="AEI37022.1"/>
    <property type="molecule type" value="Genomic_DNA"/>
</dbReference>
<dbReference type="SMART" id="SM00028">
    <property type="entry name" value="TPR"/>
    <property type="match status" value="5"/>
</dbReference>
<proteinExistence type="predicted"/>
<dbReference type="AlphaFoldDB" id="F8ETL2"/>
<dbReference type="STRING" id="579138.Zymop_0118"/>
<dbReference type="PANTHER" id="PTHR12558">
    <property type="entry name" value="CELL DIVISION CYCLE 16,23,27"/>
    <property type="match status" value="1"/>
</dbReference>
<accession>F8ETL2</accession>
<sequence>MISFLRFVPLTALLAVPFAAADARKEAVSPFKLYVEGQVASFSDNPDLAARNFFSVLQERPGDNLLALRTYRQAQIANNMSITLGVLSRMEKDGYRTGDGPFLILADAVKRHKWKEANLLIDRMSQFQYPFFFTAPLLRAWVILGSKKGDPFSALDKAQGPVSNYVQEERGLLLLATGKYEEALSILAPVMTGKSGRSNRLRIIVAGIIAHRDIAKSRALLEGSSASLAKARMLLDKNKKIFKSKLTAEDGLSELILRLASVMGGQSLTAPIGLGLARASSWLTPDNPESWLITAEILSSGHQFSAARSALDHISSDDPFYNLAMSMRILLYVRENKKEDALNLARTITQLPNATADDWRNLAELEGDNGHYEAALVALDRIMGPDQPMAKDWQIWLLKGTLLDSAGHWPEAKAAYQQAVALAPDQPLALNTLGYSQLEKRENIPEAARLIEQALKVTPNDPAIIDSMGWSQYLLGHTDQAILLLEQAAKADPKEPTIYEHLGDAYWTVGRHFEARYAWQASLGTADDKATTRLKQKIAVGLTPTLAAP</sequence>
<name>F8ETL2_ZYMMT</name>
<evidence type="ECO:0000313" key="3">
    <source>
        <dbReference type="EMBL" id="AEI37022.1"/>
    </source>
</evidence>
<dbReference type="RefSeq" id="WP_013933422.1">
    <property type="nucleotide sequence ID" value="NC_015709.1"/>
</dbReference>
<dbReference type="Pfam" id="PF13432">
    <property type="entry name" value="TPR_16"/>
    <property type="match status" value="2"/>
</dbReference>
<dbReference type="Gene3D" id="1.25.40.10">
    <property type="entry name" value="Tetratricopeptide repeat domain"/>
    <property type="match status" value="1"/>
</dbReference>